<feature type="domain" description="DUF402" evidence="2">
    <location>
        <begin position="66"/>
        <end position="169"/>
    </location>
</feature>
<feature type="compositionally biased region" description="Basic and acidic residues" evidence="1">
    <location>
        <begin position="191"/>
        <end position="202"/>
    </location>
</feature>
<dbReference type="InterPro" id="IPR007295">
    <property type="entry name" value="DUF402"/>
</dbReference>
<dbReference type="RefSeq" id="WP_284304549.1">
    <property type="nucleotide sequence ID" value="NZ_BSUO01000001.1"/>
</dbReference>
<protein>
    <recommendedName>
        <fullName evidence="2">DUF402 domain-containing protein</fullName>
    </recommendedName>
</protein>
<evidence type="ECO:0000256" key="1">
    <source>
        <dbReference type="SAM" id="MobiDB-lite"/>
    </source>
</evidence>
<accession>A0ABQ6ITE0</accession>
<name>A0ABQ6ITE0_9MICO</name>
<dbReference type="InterPro" id="IPR035930">
    <property type="entry name" value="FomD-like_sf"/>
</dbReference>
<feature type="compositionally biased region" description="Low complexity" evidence="1">
    <location>
        <begin position="219"/>
        <end position="229"/>
    </location>
</feature>
<comment type="caution">
    <text evidence="3">The sequence shown here is derived from an EMBL/GenBank/DDBJ whole genome shotgun (WGS) entry which is preliminary data.</text>
</comment>
<feature type="region of interest" description="Disordered" evidence="1">
    <location>
        <begin position="191"/>
        <end position="229"/>
    </location>
</feature>
<dbReference type="SUPFAM" id="SSF159234">
    <property type="entry name" value="FomD-like"/>
    <property type="match status" value="1"/>
</dbReference>
<dbReference type="Gene3D" id="2.40.380.10">
    <property type="entry name" value="FomD-like"/>
    <property type="match status" value="1"/>
</dbReference>
<dbReference type="Pfam" id="PF04167">
    <property type="entry name" value="DUF402"/>
    <property type="match status" value="1"/>
</dbReference>
<gene>
    <name evidence="3" type="ORF">GCM10025883_29760</name>
</gene>
<proteinExistence type="predicted"/>
<organism evidence="3 4">
    <name type="scientific">Mobilicoccus caccae</name>
    <dbReference type="NCBI Taxonomy" id="1859295"/>
    <lineage>
        <taxon>Bacteria</taxon>
        <taxon>Bacillati</taxon>
        <taxon>Actinomycetota</taxon>
        <taxon>Actinomycetes</taxon>
        <taxon>Micrococcales</taxon>
        <taxon>Dermatophilaceae</taxon>
        <taxon>Mobilicoccus</taxon>
    </lineage>
</organism>
<keyword evidence="4" id="KW-1185">Reference proteome</keyword>
<dbReference type="Proteomes" id="UP001157126">
    <property type="component" value="Unassembled WGS sequence"/>
</dbReference>
<sequence>MEAGTLSPAELPFGARVRAVFTKYDGRPHWEYDLVVLGVDEYGVWVGGAPGGHIARPGLEFTSDAYWVSLYPHEGMWVATINDTGGTFSSRVYVDVTTQASWWHRPDGVLQVSAADLDLDVIRRFTGEVFVDDEDEFEDHRRQMGYPADLVEGARNTATMLYDRLRSRGEPFEEVAESWVSFCRERVSSDEAGRAVVDREPDADVAVEDPPEDASWTFEAPEPAEQAAPPVAEHPAEVDDTGEEDLLAVWADENRDRPLVPEVEADDGPAVEIEREDDDLPVEDDVEWNSAPYASGEADYPHSGPSVARDFADVEGIDTSPVDPSEITGLLVTTETGRESPLWFDGRSVDPEEVDITGELADHLRDWTDRWNRDFDPVRGWHPRAVIGDYEALGRWLGRRVKDEVGGLTVTLQLAHLGRSSLTEIPAADERDPEIVELDPRVDGDLPVRGDIVTLAGTVGCFSSEVNTRLSAWAESGGGDEVEAEELRWFMGSELGPDYRVL</sequence>
<dbReference type="EMBL" id="BSUO01000001">
    <property type="protein sequence ID" value="GMA40931.1"/>
    <property type="molecule type" value="Genomic_DNA"/>
</dbReference>
<evidence type="ECO:0000313" key="3">
    <source>
        <dbReference type="EMBL" id="GMA40931.1"/>
    </source>
</evidence>
<evidence type="ECO:0000259" key="2">
    <source>
        <dbReference type="Pfam" id="PF04167"/>
    </source>
</evidence>
<evidence type="ECO:0000313" key="4">
    <source>
        <dbReference type="Proteomes" id="UP001157126"/>
    </source>
</evidence>
<feature type="compositionally biased region" description="Acidic residues" evidence="1">
    <location>
        <begin position="203"/>
        <end position="212"/>
    </location>
</feature>
<reference evidence="4" key="1">
    <citation type="journal article" date="2019" name="Int. J. Syst. Evol. Microbiol.">
        <title>The Global Catalogue of Microorganisms (GCM) 10K type strain sequencing project: providing services to taxonomists for standard genome sequencing and annotation.</title>
        <authorList>
            <consortium name="The Broad Institute Genomics Platform"/>
            <consortium name="The Broad Institute Genome Sequencing Center for Infectious Disease"/>
            <person name="Wu L."/>
            <person name="Ma J."/>
        </authorList>
    </citation>
    <scope>NUCLEOTIDE SEQUENCE [LARGE SCALE GENOMIC DNA]</scope>
    <source>
        <strain evidence="4">NBRC 113072</strain>
    </source>
</reference>